<name>A0A426V2P2_9BURK</name>
<sequence>MQLGNLGAFEFAVFMLGLVLMIHIVQDLSKHFNEWDKGRPGAKNEVNEDHPYKMFSFNTRSLFQMNGDVTDENTIVKLRKRLNRSANFYNILSLVLLLVVSWPIGSYVWRDSALYRANVDFDIPGIAIIFGTALVSFLSGVMPYIITSTISNSIRKDHDRLLDMPDRLAQDLVRWSKKHQEIDSYRQRVAAKRKFLAGDYEQMRDAAHRLDQPETVEIPATPQVNEVYETGPLYKMDETKGL</sequence>
<organism evidence="2 3">
    <name type="scientific">Aquabacterium soli</name>
    <dbReference type="NCBI Taxonomy" id="2493092"/>
    <lineage>
        <taxon>Bacteria</taxon>
        <taxon>Pseudomonadati</taxon>
        <taxon>Pseudomonadota</taxon>
        <taxon>Betaproteobacteria</taxon>
        <taxon>Burkholderiales</taxon>
        <taxon>Aquabacterium</taxon>
    </lineage>
</organism>
<feature type="transmembrane region" description="Helical" evidence="1">
    <location>
        <begin position="6"/>
        <end position="25"/>
    </location>
</feature>
<dbReference type="Proteomes" id="UP000269265">
    <property type="component" value="Unassembled WGS sequence"/>
</dbReference>
<feature type="transmembrane region" description="Helical" evidence="1">
    <location>
        <begin position="87"/>
        <end position="105"/>
    </location>
</feature>
<protein>
    <submittedName>
        <fullName evidence="2">Uncharacterized protein</fullName>
    </submittedName>
</protein>
<keyword evidence="1" id="KW-1133">Transmembrane helix</keyword>
<feature type="transmembrane region" description="Helical" evidence="1">
    <location>
        <begin position="125"/>
        <end position="146"/>
    </location>
</feature>
<comment type="caution">
    <text evidence="2">The sequence shown here is derived from an EMBL/GenBank/DDBJ whole genome shotgun (WGS) entry which is preliminary data.</text>
</comment>
<keyword evidence="1" id="KW-0472">Membrane</keyword>
<gene>
    <name evidence="2" type="ORF">EIP75_21650</name>
</gene>
<evidence type="ECO:0000256" key="1">
    <source>
        <dbReference type="SAM" id="Phobius"/>
    </source>
</evidence>
<keyword evidence="3" id="KW-1185">Reference proteome</keyword>
<dbReference type="RefSeq" id="WP_125245283.1">
    <property type="nucleotide sequence ID" value="NZ_RSED01000026.1"/>
</dbReference>
<accession>A0A426V2P2</accession>
<dbReference type="EMBL" id="RSED01000026">
    <property type="protein sequence ID" value="RRS01183.1"/>
    <property type="molecule type" value="Genomic_DNA"/>
</dbReference>
<dbReference type="AlphaFoldDB" id="A0A426V2P2"/>
<evidence type="ECO:0000313" key="2">
    <source>
        <dbReference type="EMBL" id="RRS01183.1"/>
    </source>
</evidence>
<evidence type="ECO:0000313" key="3">
    <source>
        <dbReference type="Proteomes" id="UP000269265"/>
    </source>
</evidence>
<proteinExistence type="predicted"/>
<keyword evidence="1" id="KW-0812">Transmembrane</keyword>
<reference evidence="2 3" key="1">
    <citation type="submission" date="2018-12" db="EMBL/GenBank/DDBJ databases">
        <title>The whole draft genome of Aquabacterium sp. SJQ9.</title>
        <authorList>
            <person name="Sun L."/>
            <person name="Gao X."/>
            <person name="Chen W."/>
            <person name="Huang K."/>
        </authorList>
    </citation>
    <scope>NUCLEOTIDE SEQUENCE [LARGE SCALE GENOMIC DNA]</scope>
    <source>
        <strain evidence="2 3">SJQ9</strain>
    </source>
</reference>